<proteinExistence type="predicted"/>
<evidence type="ECO:0000256" key="1">
    <source>
        <dbReference type="SAM" id="Phobius"/>
    </source>
</evidence>
<dbReference type="KEGG" id="aba:Acid345_3466"/>
<protein>
    <submittedName>
        <fullName evidence="2">Uncharacterized protein</fullName>
    </submittedName>
</protein>
<name>Q1IKY3_KORVE</name>
<feature type="transmembrane region" description="Helical" evidence="1">
    <location>
        <begin position="39"/>
        <end position="55"/>
    </location>
</feature>
<evidence type="ECO:0000313" key="2">
    <source>
        <dbReference type="EMBL" id="ABF42467.1"/>
    </source>
</evidence>
<dbReference type="RefSeq" id="WP_011524266.1">
    <property type="nucleotide sequence ID" value="NC_008009.1"/>
</dbReference>
<keyword evidence="1" id="KW-0812">Transmembrane</keyword>
<keyword evidence="1" id="KW-0472">Membrane</keyword>
<dbReference type="AlphaFoldDB" id="Q1IKY3"/>
<dbReference type="HOGENOM" id="CLU_192903_0_0_0"/>
<keyword evidence="3" id="KW-1185">Reference proteome</keyword>
<reference evidence="2 3" key="1">
    <citation type="journal article" date="2009" name="Appl. Environ. Microbiol.">
        <title>Three genomes from the phylum Acidobacteria provide insight into the lifestyles of these microorganisms in soils.</title>
        <authorList>
            <person name="Ward N.L."/>
            <person name="Challacombe J.F."/>
            <person name="Janssen P.H."/>
            <person name="Henrissat B."/>
            <person name="Coutinho P.M."/>
            <person name="Wu M."/>
            <person name="Xie G."/>
            <person name="Haft D.H."/>
            <person name="Sait M."/>
            <person name="Badger J."/>
            <person name="Barabote R.D."/>
            <person name="Bradley B."/>
            <person name="Brettin T.S."/>
            <person name="Brinkac L.M."/>
            <person name="Bruce D."/>
            <person name="Creasy T."/>
            <person name="Daugherty S.C."/>
            <person name="Davidsen T.M."/>
            <person name="DeBoy R.T."/>
            <person name="Detter J.C."/>
            <person name="Dodson R.J."/>
            <person name="Durkin A.S."/>
            <person name="Ganapathy A."/>
            <person name="Gwinn-Giglio M."/>
            <person name="Han C.S."/>
            <person name="Khouri H."/>
            <person name="Kiss H."/>
            <person name="Kothari S.P."/>
            <person name="Madupu R."/>
            <person name="Nelson K.E."/>
            <person name="Nelson W.C."/>
            <person name="Paulsen I."/>
            <person name="Penn K."/>
            <person name="Ren Q."/>
            <person name="Rosovitz M.J."/>
            <person name="Selengut J.D."/>
            <person name="Shrivastava S."/>
            <person name="Sullivan S.A."/>
            <person name="Tapia R."/>
            <person name="Thompson L.S."/>
            <person name="Watkins K.L."/>
            <person name="Yang Q."/>
            <person name="Yu C."/>
            <person name="Zafar N."/>
            <person name="Zhou L."/>
            <person name="Kuske C.R."/>
        </authorList>
    </citation>
    <scope>NUCLEOTIDE SEQUENCE [LARGE SCALE GENOMIC DNA]</scope>
    <source>
        <strain evidence="2 3">Ellin345</strain>
    </source>
</reference>
<sequence>MKESTKRSIVRWIHLIFAIPIVGYIYSPFDQLPMYAPRVRYIIVPLMVLSGMWMWKGHVVRRLFFETTAGIASKERRHEPIAEN</sequence>
<dbReference type="Proteomes" id="UP000002432">
    <property type="component" value="Chromosome"/>
</dbReference>
<feature type="transmembrane region" description="Helical" evidence="1">
    <location>
        <begin position="9"/>
        <end position="27"/>
    </location>
</feature>
<dbReference type="EnsemblBacteria" id="ABF42467">
    <property type="protein sequence ID" value="ABF42467"/>
    <property type="gene ID" value="Acid345_3466"/>
</dbReference>
<keyword evidence="1" id="KW-1133">Transmembrane helix</keyword>
<organism evidence="2 3">
    <name type="scientific">Koribacter versatilis (strain Ellin345)</name>
    <dbReference type="NCBI Taxonomy" id="204669"/>
    <lineage>
        <taxon>Bacteria</taxon>
        <taxon>Pseudomonadati</taxon>
        <taxon>Acidobacteriota</taxon>
        <taxon>Terriglobia</taxon>
        <taxon>Terriglobales</taxon>
        <taxon>Candidatus Korobacteraceae</taxon>
        <taxon>Candidatus Korobacter</taxon>
    </lineage>
</organism>
<dbReference type="eggNOG" id="ENOG5033EPX">
    <property type="taxonomic scope" value="Bacteria"/>
</dbReference>
<dbReference type="STRING" id="204669.Acid345_3466"/>
<dbReference type="EMBL" id="CP000360">
    <property type="protein sequence ID" value="ABF42467.1"/>
    <property type="molecule type" value="Genomic_DNA"/>
</dbReference>
<accession>Q1IKY3</accession>
<evidence type="ECO:0000313" key="3">
    <source>
        <dbReference type="Proteomes" id="UP000002432"/>
    </source>
</evidence>
<gene>
    <name evidence="2" type="ordered locus">Acid345_3466</name>
</gene>